<evidence type="ECO:0000313" key="2">
    <source>
        <dbReference type="EMBL" id="GFN83773.1"/>
    </source>
</evidence>
<protein>
    <submittedName>
        <fullName evidence="2">Uncharacterized protein</fullName>
    </submittedName>
</protein>
<feature type="compositionally biased region" description="Acidic residues" evidence="1">
    <location>
        <begin position="142"/>
        <end position="153"/>
    </location>
</feature>
<keyword evidence="3" id="KW-1185">Reference proteome</keyword>
<comment type="caution">
    <text evidence="2">The sequence shown here is derived from an EMBL/GenBank/DDBJ whole genome shotgun (WGS) entry which is preliminary data.</text>
</comment>
<dbReference type="AlphaFoldDB" id="A0AAV3YL81"/>
<proteinExistence type="predicted"/>
<dbReference type="EMBL" id="BLXT01001221">
    <property type="protein sequence ID" value="GFN83773.1"/>
    <property type="molecule type" value="Genomic_DNA"/>
</dbReference>
<feature type="non-terminal residue" evidence="2">
    <location>
        <position position="329"/>
    </location>
</feature>
<gene>
    <name evidence="2" type="ORF">PoB_001027900</name>
</gene>
<reference evidence="2 3" key="1">
    <citation type="journal article" date="2021" name="Elife">
        <title>Chloroplast acquisition without the gene transfer in kleptoplastic sea slugs, Plakobranchus ocellatus.</title>
        <authorList>
            <person name="Maeda T."/>
            <person name="Takahashi S."/>
            <person name="Yoshida T."/>
            <person name="Shimamura S."/>
            <person name="Takaki Y."/>
            <person name="Nagai Y."/>
            <person name="Toyoda A."/>
            <person name="Suzuki Y."/>
            <person name="Arimoto A."/>
            <person name="Ishii H."/>
            <person name="Satoh N."/>
            <person name="Nishiyama T."/>
            <person name="Hasebe M."/>
            <person name="Maruyama T."/>
            <person name="Minagawa J."/>
            <person name="Obokata J."/>
            <person name="Shigenobu S."/>
        </authorList>
    </citation>
    <scope>NUCLEOTIDE SEQUENCE [LARGE SCALE GENOMIC DNA]</scope>
</reference>
<feature type="region of interest" description="Disordered" evidence="1">
    <location>
        <begin position="131"/>
        <end position="173"/>
    </location>
</feature>
<name>A0AAV3YL81_9GAST</name>
<dbReference type="Proteomes" id="UP000735302">
    <property type="component" value="Unassembled WGS sequence"/>
</dbReference>
<organism evidence="2 3">
    <name type="scientific">Plakobranchus ocellatus</name>
    <dbReference type="NCBI Taxonomy" id="259542"/>
    <lineage>
        <taxon>Eukaryota</taxon>
        <taxon>Metazoa</taxon>
        <taxon>Spiralia</taxon>
        <taxon>Lophotrochozoa</taxon>
        <taxon>Mollusca</taxon>
        <taxon>Gastropoda</taxon>
        <taxon>Heterobranchia</taxon>
        <taxon>Euthyneura</taxon>
        <taxon>Panpulmonata</taxon>
        <taxon>Sacoglossa</taxon>
        <taxon>Placobranchoidea</taxon>
        <taxon>Plakobranchidae</taxon>
        <taxon>Plakobranchus</taxon>
    </lineage>
</organism>
<evidence type="ECO:0000313" key="3">
    <source>
        <dbReference type="Proteomes" id="UP000735302"/>
    </source>
</evidence>
<evidence type="ECO:0000256" key="1">
    <source>
        <dbReference type="SAM" id="MobiDB-lite"/>
    </source>
</evidence>
<sequence>MAVTFSQWDWEWEWELSKQRGYLKYERYTHFHKLLLKQSGYAQDSKTRVQEECAVNSRPSLDHGCKYKRKGKNARGEQKQDGDFRNEYLGFYQKVRTKKKEEISCGKLVFIPFKRKEIIWGRRGREGIKGHNEYTEDPIVSDGDDEDSDEEDGVYPLRWPEPVKHKGGSPYDKPLSRSARQLFLDKRVTTKKMKREDWRQEILENENTLFYKEIRFKEECQKLVLIESKAKNAVNKSVKKLGKRNLKFRPDAGYIENVREQRIKLREANKNLEFVPPFVGDSPKTDEDLFAQTKVYIETASHLKSNTDVVSSTAHVTQCSPASKATKDE</sequence>
<accession>A0AAV3YL81</accession>